<dbReference type="InterPro" id="IPR000524">
    <property type="entry name" value="Tscrpt_reg_HTH_GntR"/>
</dbReference>
<keyword evidence="6" id="KW-1185">Reference proteome</keyword>
<gene>
    <name evidence="5" type="ORF">CYD53_101109</name>
</gene>
<dbReference type="Pfam" id="PF07729">
    <property type="entry name" value="FCD"/>
    <property type="match status" value="1"/>
</dbReference>
<dbReference type="EMBL" id="PQFZ01000001">
    <property type="protein sequence ID" value="POR56589.1"/>
    <property type="molecule type" value="Genomic_DNA"/>
</dbReference>
<evidence type="ECO:0000259" key="4">
    <source>
        <dbReference type="PROSITE" id="PS50949"/>
    </source>
</evidence>
<protein>
    <submittedName>
        <fullName evidence="5">GntR family transcriptional regulator</fullName>
    </submittedName>
</protein>
<dbReference type="PANTHER" id="PTHR43537:SF24">
    <property type="entry name" value="GLUCONATE OPERON TRANSCRIPTIONAL REPRESSOR"/>
    <property type="match status" value="1"/>
</dbReference>
<proteinExistence type="predicted"/>
<keyword evidence="2" id="KW-0238">DNA-binding</keyword>
<organism evidence="5 6">
    <name type="scientific">Bosea psychrotolerans</name>
    <dbReference type="NCBI Taxonomy" id="1871628"/>
    <lineage>
        <taxon>Bacteria</taxon>
        <taxon>Pseudomonadati</taxon>
        <taxon>Pseudomonadota</taxon>
        <taxon>Alphaproteobacteria</taxon>
        <taxon>Hyphomicrobiales</taxon>
        <taxon>Boseaceae</taxon>
        <taxon>Bosea</taxon>
    </lineage>
</organism>
<dbReference type="SMART" id="SM00895">
    <property type="entry name" value="FCD"/>
    <property type="match status" value="1"/>
</dbReference>
<dbReference type="PRINTS" id="PR00033">
    <property type="entry name" value="HTHASNC"/>
</dbReference>
<dbReference type="GO" id="GO:0043565">
    <property type="term" value="F:sequence-specific DNA binding"/>
    <property type="evidence" value="ECO:0007669"/>
    <property type="project" value="InterPro"/>
</dbReference>
<accession>A0A2S4MPR0</accession>
<dbReference type="InterPro" id="IPR011711">
    <property type="entry name" value="GntR_C"/>
</dbReference>
<dbReference type="SMART" id="SM00345">
    <property type="entry name" value="HTH_GNTR"/>
    <property type="match status" value="1"/>
</dbReference>
<dbReference type="Proteomes" id="UP000236919">
    <property type="component" value="Unassembled WGS sequence"/>
</dbReference>
<feature type="domain" description="HTH gntR-type" evidence="4">
    <location>
        <begin position="21"/>
        <end position="88"/>
    </location>
</feature>
<dbReference type="AlphaFoldDB" id="A0A2S4MPR0"/>
<evidence type="ECO:0000256" key="2">
    <source>
        <dbReference type="ARBA" id="ARBA00023125"/>
    </source>
</evidence>
<evidence type="ECO:0000313" key="6">
    <source>
        <dbReference type="Proteomes" id="UP000236919"/>
    </source>
</evidence>
<dbReference type="SUPFAM" id="SSF46785">
    <property type="entry name" value="Winged helix' DNA-binding domain"/>
    <property type="match status" value="1"/>
</dbReference>
<dbReference type="InterPro" id="IPR036390">
    <property type="entry name" value="WH_DNA-bd_sf"/>
</dbReference>
<sequence>MSWNAVSQSIAIEPVAPHLLRSLREHVHERLRRAIVAGRFRNGERLNERQLAEMLGVSTTPVKDAIRKLESEGLVRTEPRRGVFVEFSARQALEMALGRAALESVMAHIAANRLRDSDIAEMARLIDDMEHATAHSALEDLVTLNEAYHGAIHRISGCTYLERRLDGQRMYDHAQRIALLSEPAERGQGFEEHKSIFEALAGRDPALAETRMRRHIVRSAKAHVRQVFGADAEGLAYDE</sequence>
<name>A0A2S4MPR0_9HYPH</name>
<dbReference type="RefSeq" id="WP_245928020.1">
    <property type="nucleotide sequence ID" value="NZ_PQFZ01000001.1"/>
</dbReference>
<evidence type="ECO:0000313" key="5">
    <source>
        <dbReference type="EMBL" id="POR56589.1"/>
    </source>
</evidence>
<dbReference type="SUPFAM" id="SSF48008">
    <property type="entry name" value="GntR ligand-binding domain-like"/>
    <property type="match status" value="1"/>
</dbReference>
<dbReference type="InterPro" id="IPR000485">
    <property type="entry name" value="AsnC-type_HTH_dom"/>
</dbReference>
<comment type="caution">
    <text evidence="5">The sequence shown here is derived from an EMBL/GenBank/DDBJ whole genome shotgun (WGS) entry which is preliminary data.</text>
</comment>
<reference evidence="5 6" key="1">
    <citation type="submission" date="2018-01" db="EMBL/GenBank/DDBJ databases">
        <title>Genomic Encyclopedia of Type Strains, Phase III (KMG-III): the genomes of soil and plant-associated and newly described type strains.</title>
        <authorList>
            <person name="Whitman W."/>
        </authorList>
    </citation>
    <scope>NUCLEOTIDE SEQUENCE [LARGE SCALE GENOMIC DNA]</scope>
    <source>
        <strain evidence="5 6">1131</strain>
    </source>
</reference>
<dbReference type="PANTHER" id="PTHR43537">
    <property type="entry name" value="TRANSCRIPTIONAL REGULATOR, GNTR FAMILY"/>
    <property type="match status" value="1"/>
</dbReference>
<dbReference type="Gene3D" id="1.10.10.10">
    <property type="entry name" value="Winged helix-like DNA-binding domain superfamily/Winged helix DNA-binding domain"/>
    <property type="match status" value="1"/>
</dbReference>
<dbReference type="GO" id="GO:0003700">
    <property type="term" value="F:DNA-binding transcription factor activity"/>
    <property type="evidence" value="ECO:0007669"/>
    <property type="project" value="InterPro"/>
</dbReference>
<dbReference type="Pfam" id="PF00392">
    <property type="entry name" value="GntR"/>
    <property type="match status" value="1"/>
</dbReference>
<dbReference type="Gene3D" id="1.20.120.530">
    <property type="entry name" value="GntR ligand-binding domain-like"/>
    <property type="match status" value="1"/>
</dbReference>
<evidence type="ECO:0000256" key="3">
    <source>
        <dbReference type="ARBA" id="ARBA00023163"/>
    </source>
</evidence>
<dbReference type="PROSITE" id="PS50949">
    <property type="entry name" value="HTH_GNTR"/>
    <property type="match status" value="1"/>
</dbReference>
<evidence type="ECO:0000256" key="1">
    <source>
        <dbReference type="ARBA" id="ARBA00023015"/>
    </source>
</evidence>
<dbReference type="InterPro" id="IPR036388">
    <property type="entry name" value="WH-like_DNA-bd_sf"/>
</dbReference>
<keyword evidence="3" id="KW-0804">Transcription</keyword>
<dbReference type="InterPro" id="IPR008920">
    <property type="entry name" value="TF_FadR/GntR_C"/>
</dbReference>
<dbReference type="CDD" id="cd07377">
    <property type="entry name" value="WHTH_GntR"/>
    <property type="match status" value="1"/>
</dbReference>
<keyword evidence="1" id="KW-0805">Transcription regulation</keyword>